<evidence type="ECO:0000313" key="8">
    <source>
        <dbReference type="EMBL" id="EGC31823.1"/>
    </source>
</evidence>
<name>F0ZW57_DICPU</name>
<evidence type="ECO:0000256" key="1">
    <source>
        <dbReference type="ARBA" id="ARBA00007905"/>
    </source>
</evidence>
<dbReference type="STRING" id="5786.F0ZW57"/>
<dbReference type="eggNOG" id="KOG1577">
    <property type="taxonomic scope" value="Eukaryota"/>
</dbReference>
<dbReference type="GO" id="GO:0004032">
    <property type="term" value="F:aldose reductase (NADPH) activity"/>
    <property type="evidence" value="ECO:0000318"/>
    <property type="project" value="GO_Central"/>
</dbReference>
<feature type="active site" description="Proton donor" evidence="4">
    <location>
        <position position="50"/>
    </location>
</feature>
<dbReference type="InterPro" id="IPR018170">
    <property type="entry name" value="Aldo/ket_reductase_CS"/>
</dbReference>
<organism evidence="8 9">
    <name type="scientific">Dictyostelium purpureum</name>
    <name type="common">Slime mold</name>
    <dbReference type="NCBI Taxonomy" id="5786"/>
    <lineage>
        <taxon>Eukaryota</taxon>
        <taxon>Amoebozoa</taxon>
        <taxon>Evosea</taxon>
        <taxon>Eumycetozoa</taxon>
        <taxon>Dictyostelia</taxon>
        <taxon>Dictyosteliales</taxon>
        <taxon>Dictyosteliaceae</taxon>
        <taxon>Dictyostelium</taxon>
    </lineage>
</organism>
<dbReference type="Pfam" id="PF00248">
    <property type="entry name" value="Aldo_ket_red"/>
    <property type="match status" value="1"/>
</dbReference>
<feature type="site" description="Lowers pKa of active site Tyr" evidence="6">
    <location>
        <position position="79"/>
    </location>
</feature>
<feature type="domain" description="NADP-dependent oxidoreductase" evidence="7">
    <location>
        <begin position="17"/>
        <end position="283"/>
    </location>
</feature>
<dbReference type="InterPro" id="IPR020471">
    <property type="entry name" value="AKR"/>
</dbReference>
<protein>
    <recommendedName>
        <fullName evidence="3">aldose reductase</fullName>
        <ecNumber evidence="3">1.1.1.21</ecNumber>
    </recommendedName>
</protein>
<dbReference type="OMA" id="VHWPSEG"/>
<dbReference type="PIRSF" id="PIRSF000097">
    <property type="entry name" value="AKR"/>
    <property type="match status" value="1"/>
</dbReference>
<dbReference type="CDD" id="cd19071">
    <property type="entry name" value="AKR_AKR1-5-like"/>
    <property type="match status" value="1"/>
</dbReference>
<dbReference type="GO" id="GO:0005829">
    <property type="term" value="C:cytosol"/>
    <property type="evidence" value="ECO:0000318"/>
    <property type="project" value="GO_Central"/>
</dbReference>
<dbReference type="OrthoDB" id="416253at2759"/>
<evidence type="ECO:0000256" key="2">
    <source>
        <dbReference type="ARBA" id="ARBA00023002"/>
    </source>
</evidence>
<dbReference type="FunFam" id="3.20.20.100:FF:000007">
    <property type="entry name" value="NAD(P)H-dependent D-xylose reductase xyl1"/>
    <property type="match status" value="1"/>
</dbReference>
<evidence type="ECO:0000259" key="7">
    <source>
        <dbReference type="Pfam" id="PF00248"/>
    </source>
</evidence>
<dbReference type="InterPro" id="IPR036812">
    <property type="entry name" value="NAD(P)_OxRdtase_dom_sf"/>
</dbReference>
<dbReference type="AlphaFoldDB" id="F0ZW57"/>
<dbReference type="KEGG" id="dpp:DICPUDRAFT_39352"/>
<feature type="binding site" evidence="5">
    <location>
        <position position="110"/>
    </location>
    <ligand>
        <name>substrate</name>
    </ligand>
</feature>
<dbReference type="FunCoup" id="F0ZW57">
    <property type="interactions" value="130"/>
</dbReference>
<dbReference type="PANTHER" id="PTHR11732">
    <property type="entry name" value="ALDO/KETO REDUCTASE"/>
    <property type="match status" value="1"/>
</dbReference>
<dbReference type="EMBL" id="GL871228">
    <property type="protein sequence ID" value="EGC31823.1"/>
    <property type="molecule type" value="Genomic_DNA"/>
</dbReference>
<proteinExistence type="inferred from homology"/>
<evidence type="ECO:0000256" key="3">
    <source>
        <dbReference type="ARBA" id="ARBA00038955"/>
    </source>
</evidence>
<dbReference type="PROSITE" id="PS00062">
    <property type="entry name" value="ALDOKETO_REDUCTASE_2"/>
    <property type="match status" value="1"/>
</dbReference>
<evidence type="ECO:0000256" key="6">
    <source>
        <dbReference type="PIRSR" id="PIRSR000097-3"/>
    </source>
</evidence>
<comment type="similarity">
    <text evidence="1">Belongs to the aldo/keto reductase family.</text>
</comment>
<dbReference type="RefSeq" id="XP_003291657.1">
    <property type="nucleotide sequence ID" value="XM_003291609.1"/>
</dbReference>
<dbReference type="GeneID" id="10507836"/>
<dbReference type="SUPFAM" id="SSF51430">
    <property type="entry name" value="NAD(P)-linked oxidoreductase"/>
    <property type="match status" value="1"/>
</dbReference>
<accession>F0ZW57</accession>
<dbReference type="Gene3D" id="3.20.20.100">
    <property type="entry name" value="NADP-dependent oxidoreductase domain"/>
    <property type="match status" value="1"/>
</dbReference>
<dbReference type="Proteomes" id="UP000001064">
    <property type="component" value="Unassembled WGS sequence"/>
</dbReference>
<dbReference type="VEuPathDB" id="AmoebaDB:DICPUDRAFT_39352"/>
<reference evidence="9" key="1">
    <citation type="journal article" date="2011" name="Genome Biol.">
        <title>Comparative genomics of the social amoebae Dictyostelium discoideum and Dictyostelium purpureum.</title>
        <authorList>
            <consortium name="US DOE Joint Genome Institute (JGI-PGF)"/>
            <person name="Sucgang R."/>
            <person name="Kuo A."/>
            <person name="Tian X."/>
            <person name="Salerno W."/>
            <person name="Parikh A."/>
            <person name="Feasley C.L."/>
            <person name="Dalin E."/>
            <person name="Tu H."/>
            <person name="Huang E."/>
            <person name="Barry K."/>
            <person name="Lindquist E."/>
            <person name="Shapiro H."/>
            <person name="Bruce D."/>
            <person name="Schmutz J."/>
            <person name="Salamov A."/>
            <person name="Fey P."/>
            <person name="Gaudet P."/>
            <person name="Anjard C."/>
            <person name="Babu M.M."/>
            <person name="Basu S."/>
            <person name="Bushmanova Y."/>
            <person name="van der Wel H."/>
            <person name="Katoh-Kurasawa M."/>
            <person name="Dinh C."/>
            <person name="Coutinho P.M."/>
            <person name="Saito T."/>
            <person name="Elias M."/>
            <person name="Schaap P."/>
            <person name="Kay R.R."/>
            <person name="Henrissat B."/>
            <person name="Eichinger L."/>
            <person name="Rivero F."/>
            <person name="Putnam N.H."/>
            <person name="West C.M."/>
            <person name="Loomis W.F."/>
            <person name="Chisholm R.L."/>
            <person name="Shaulsky G."/>
            <person name="Strassmann J.E."/>
            <person name="Queller D.C."/>
            <person name="Kuspa A."/>
            <person name="Grigoriev I.V."/>
        </authorList>
    </citation>
    <scope>NUCLEOTIDE SEQUENCE [LARGE SCALE GENOMIC DNA]</scope>
    <source>
        <strain evidence="9">QSDP1</strain>
    </source>
</reference>
<feature type="non-terminal residue" evidence="8">
    <location>
        <position position="301"/>
    </location>
</feature>
<evidence type="ECO:0000256" key="5">
    <source>
        <dbReference type="PIRSR" id="PIRSR000097-2"/>
    </source>
</evidence>
<dbReference type="InterPro" id="IPR023210">
    <property type="entry name" value="NADP_OxRdtase_dom"/>
</dbReference>
<sequence>PQQTFKLSSGPHIPQLGLGTYNGSKYNEVYEATKVALKAGYKHIDTAAIYGNEKEVGLAVKEAIADGIVKREEVFITTKLWNTCHGNVRKHFDLSLKNLGLQYVDLYLIHWPIAFEYTGESFTTPKNADGSVKLDKVNIHDTWREMEKLVDEGLVKSIGVSNFNVQSLVDLLTYARIPPAVNQVELHPYLSQPALRSFCDQHKIILTAYSPLGQGKITDHSPVIEEIAKSHNKSPANIIFKWCITKGFTVIPKSVTPQRIIDNFDIFDFDLTDAQIKQLDQLNRNERTCSPMRQWGVPLFD</sequence>
<evidence type="ECO:0000256" key="4">
    <source>
        <dbReference type="PIRSR" id="PIRSR000097-1"/>
    </source>
</evidence>
<evidence type="ECO:0000313" key="9">
    <source>
        <dbReference type="Proteomes" id="UP000001064"/>
    </source>
</evidence>
<dbReference type="PRINTS" id="PR00069">
    <property type="entry name" value="ALDKETRDTASE"/>
</dbReference>
<keyword evidence="9" id="KW-1185">Reference proteome</keyword>
<keyword evidence="2" id="KW-0560">Oxidoreductase</keyword>
<dbReference type="EC" id="1.1.1.21" evidence="3"/>
<dbReference type="InParanoid" id="F0ZW57"/>
<gene>
    <name evidence="8" type="ORF">DICPUDRAFT_39352</name>
</gene>